<evidence type="ECO:0000256" key="2">
    <source>
        <dbReference type="ARBA" id="ARBA00023015"/>
    </source>
</evidence>
<evidence type="ECO:0000256" key="1">
    <source>
        <dbReference type="ARBA" id="ARBA00010641"/>
    </source>
</evidence>
<dbReference type="PRINTS" id="PR01217">
    <property type="entry name" value="PRICHEXTENSN"/>
</dbReference>
<dbReference type="Pfam" id="PF04542">
    <property type="entry name" value="Sigma70_r2"/>
    <property type="match status" value="1"/>
</dbReference>
<dbReference type="InterPro" id="IPR014284">
    <property type="entry name" value="RNA_pol_sigma-70_dom"/>
</dbReference>
<evidence type="ECO:0000256" key="7">
    <source>
        <dbReference type="SAM" id="Phobius"/>
    </source>
</evidence>
<organism evidence="9 10">
    <name type="scientific">Actinomadura craniellae</name>
    <dbReference type="NCBI Taxonomy" id="2231787"/>
    <lineage>
        <taxon>Bacteria</taxon>
        <taxon>Bacillati</taxon>
        <taxon>Actinomycetota</taxon>
        <taxon>Actinomycetes</taxon>
        <taxon>Streptosporangiales</taxon>
        <taxon>Thermomonosporaceae</taxon>
        <taxon>Actinomadura</taxon>
    </lineage>
</organism>
<feature type="region of interest" description="Disordered" evidence="6">
    <location>
        <begin position="1"/>
        <end position="22"/>
    </location>
</feature>
<dbReference type="AlphaFoldDB" id="A0A365GYI6"/>
<dbReference type="GO" id="GO:0003677">
    <property type="term" value="F:DNA binding"/>
    <property type="evidence" value="ECO:0007669"/>
    <property type="project" value="UniProtKB-KW"/>
</dbReference>
<dbReference type="InterPro" id="IPR013324">
    <property type="entry name" value="RNA_pol_sigma_r3/r4-like"/>
</dbReference>
<dbReference type="InterPro" id="IPR036388">
    <property type="entry name" value="WH-like_DNA-bd_sf"/>
</dbReference>
<proteinExistence type="inferred from homology"/>
<keyword evidence="4" id="KW-0238">DNA-binding</keyword>
<evidence type="ECO:0000256" key="5">
    <source>
        <dbReference type="ARBA" id="ARBA00023163"/>
    </source>
</evidence>
<sequence>MSGWPNSGPDDDRRLASSLQSGDPDALAHAFDGYAPRLYDYCHALLRDQETAARALHDALIAAHQHVHGLTEPEYLRGWLYAMARNECMRRLRDPNRPAERRESPEIEGPAADAEERARRQEARQLVHSALAGLGGRQREAIDLLFRHGLDPQEIGGVLGMPGPDADALTRQARHDLDQALAAALLAREAPGSPCPSVGPLLGDGRWPLAPATCRKLIRHIETCSICAEQRHRPLSAGPLLQALPTAMMPADLRAQVLTAAFAPDLAEMRARIARRAEPFDEWGWPVPVDPRTRRTEPAAGGGGKGRNLVWPAAAAAVTVLLLVGGVFFVLSGSSGSSPSGDPSSQAAAPDPSEPAEEPSVEPSELPTPTPTRTTASPSPTPTPTRTTSSPTPRRPQTPVGQVRVFGCNIPGGAELCMVSVAVTGGRAAWSVVGASSGLQVGRQGGTSSGGVPVRRPACTEPGDFSGSVQISPGGSAPVSWTCPDDEPPSPPAGTP</sequence>
<reference evidence="9 10" key="1">
    <citation type="submission" date="2018-06" db="EMBL/GenBank/DDBJ databases">
        <title>Actinomadura craniellae sp. nov. isolated from marine sponge Craniella sp.</title>
        <authorList>
            <person name="Li L."/>
            <person name="Xu Q.H."/>
            <person name="Lin H.W."/>
            <person name="Lu Y.H."/>
        </authorList>
    </citation>
    <scope>NUCLEOTIDE SEQUENCE [LARGE SCALE GENOMIC DNA]</scope>
    <source>
        <strain evidence="9 10">LHW63021</strain>
    </source>
</reference>
<feature type="compositionally biased region" description="Basic and acidic residues" evidence="6">
    <location>
        <begin position="95"/>
        <end position="105"/>
    </location>
</feature>
<feature type="region of interest" description="Disordered" evidence="6">
    <location>
        <begin position="334"/>
        <end position="401"/>
    </location>
</feature>
<evidence type="ECO:0000256" key="6">
    <source>
        <dbReference type="SAM" id="MobiDB-lite"/>
    </source>
</evidence>
<dbReference type="PANTHER" id="PTHR43133:SF8">
    <property type="entry name" value="RNA POLYMERASE SIGMA FACTOR HI_1459-RELATED"/>
    <property type="match status" value="1"/>
</dbReference>
<name>A0A365GYI6_9ACTN</name>
<evidence type="ECO:0000313" key="9">
    <source>
        <dbReference type="EMBL" id="RAY11876.1"/>
    </source>
</evidence>
<dbReference type="InterPro" id="IPR007627">
    <property type="entry name" value="RNA_pol_sigma70_r2"/>
</dbReference>
<dbReference type="EMBL" id="QLYX01000016">
    <property type="protein sequence ID" value="RAY11876.1"/>
    <property type="molecule type" value="Genomic_DNA"/>
</dbReference>
<evidence type="ECO:0000259" key="8">
    <source>
        <dbReference type="Pfam" id="PF04542"/>
    </source>
</evidence>
<evidence type="ECO:0000313" key="10">
    <source>
        <dbReference type="Proteomes" id="UP000251891"/>
    </source>
</evidence>
<dbReference type="Proteomes" id="UP000251891">
    <property type="component" value="Unassembled WGS sequence"/>
</dbReference>
<keyword evidence="7" id="KW-1133">Transmembrane helix</keyword>
<gene>
    <name evidence="9" type="ORF">DPM19_28300</name>
</gene>
<dbReference type="InterPro" id="IPR039425">
    <property type="entry name" value="RNA_pol_sigma-70-like"/>
</dbReference>
<protein>
    <recommendedName>
        <fullName evidence="8">RNA polymerase sigma-70 region 2 domain-containing protein</fullName>
    </recommendedName>
</protein>
<dbReference type="RefSeq" id="WP_111871108.1">
    <property type="nucleotide sequence ID" value="NZ_QLYX01000016.1"/>
</dbReference>
<feature type="transmembrane region" description="Helical" evidence="7">
    <location>
        <begin position="309"/>
        <end position="331"/>
    </location>
</feature>
<comment type="caution">
    <text evidence="9">The sequence shown here is derived from an EMBL/GenBank/DDBJ whole genome shotgun (WGS) entry which is preliminary data.</text>
</comment>
<dbReference type="NCBIfam" id="TIGR02937">
    <property type="entry name" value="sigma70-ECF"/>
    <property type="match status" value="1"/>
</dbReference>
<feature type="region of interest" description="Disordered" evidence="6">
    <location>
        <begin position="442"/>
        <end position="496"/>
    </location>
</feature>
<keyword evidence="7" id="KW-0812">Transmembrane</keyword>
<feature type="region of interest" description="Disordered" evidence="6">
    <location>
        <begin position="95"/>
        <end position="121"/>
    </location>
</feature>
<keyword evidence="3" id="KW-0731">Sigma factor</keyword>
<dbReference type="GO" id="GO:0016987">
    <property type="term" value="F:sigma factor activity"/>
    <property type="evidence" value="ECO:0007669"/>
    <property type="project" value="UniProtKB-KW"/>
</dbReference>
<dbReference type="Gene3D" id="1.10.1740.10">
    <property type="match status" value="1"/>
</dbReference>
<keyword evidence="2" id="KW-0805">Transcription regulation</keyword>
<comment type="similarity">
    <text evidence="1">Belongs to the sigma-70 factor family. ECF subfamily.</text>
</comment>
<accession>A0A365GYI6</accession>
<feature type="compositionally biased region" description="Low complexity" evidence="6">
    <location>
        <begin position="334"/>
        <end position="351"/>
    </location>
</feature>
<dbReference type="PANTHER" id="PTHR43133">
    <property type="entry name" value="RNA POLYMERASE ECF-TYPE SIGMA FACTO"/>
    <property type="match status" value="1"/>
</dbReference>
<evidence type="ECO:0000256" key="3">
    <source>
        <dbReference type="ARBA" id="ARBA00023082"/>
    </source>
</evidence>
<dbReference type="SUPFAM" id="SSF88946">
    <property type="entry name" value="Sigma2 domain of RNA polymerase sigma factors"/>
    <property type="match status" value="1"/>
</dbReference>
<keyword evidence="7" id="KW-0472">Membrane</keyword>
<keyword evidence="5" id="KW-0804">Transcription</keyword>
<feature type="compositionally biased region" description="Low complexity" evidence="6">
    <location>
        <begin position="361"/>
        <end position="400"/>
    </location>
</feature>
<feature type="domain" description="RNA polymerase sigma-70 region 2" evidence="8">
    <location>
        <begin position="32"/>
        <end position="94"/>
    </location>
</feature>
<dbReference type="GO" id="GO:0006352">
    <property type="term" value="P:DNA-templated transcription initiation"/>
    <property type="evidence" value="ECO:0007669"/>
    <property type="project" value="InterPro"/>
</dbReference>
<evidence type="ECO:0000256" key="4">
    <source>
        <dbReference type="ARBA" id="ARBA00023125"/>
    </source>
</evidence>
<dbReference type="SUPFAM" id="SSF88659">
    <property type="entry name" value="Sigma3 and sigma4 domains of RNA polymerase sigma factors"/>
    <property type="match status" value="1"/>
</dbReference>
<dbReference type="Gene3D" id="1.10.10.10">
    <property type="entry name" value="Winged helix-like DNA-binding domain superfamily/Winged helix DNA-binding domain"/>
    <property type="match status" value="1"/>
</dbReference>
<feature type="region of interest" description="Disordered" evidence="6">
    <location>
        <begin position="288"/>
        <end position="308"/>
    </location>
</feature>
<dbReference type="InterPro" id="IPR013325">
    <property type="entry name" value="RNA_pol_sigma_r2"/>
</dbReference>
<keyword evidence="10" id="KW-1185">Reference proteome</keyword>